<organism evidence="1 2">
    <name type="scientific">Pneumocystis carinii (strain B80)</name>
    <name type="common">Rat pneumocystis pneumonia agent</name>
    <name type="synonym">Pneumocystis carinii f. sp. carinii</name>
    <dbReference type="NCBI Taxonomy" id="1408658"/>
    <lineage>
        <taxon>Eukaryota</taxon>
        <taxon>Fungi</taxon>
        <taxon>Dikarya</taxon>
        <taxon>Ascomycota</taxon>
        <taxon>Taphrinomycotina</taxon>
        <taxon>Pneumocystomycetes</taxon>
        <taxon>Pneumocystaceae</taxon>
        <taxon>Pneumocystis</taxon>
    </lineage>
</organism>
<evidence type="ECO:0000313" key="2">
    <source>
        <dbReference type="Proteomes" id="UP000054454"/>
    </source>
</evidence>
<comment type="caution">
    <text evidence="1">The sequence shown here is derived from an EMBL/GenBank/DDBJ whole genome shotgun (WGS) entry which is preliminary data.</text>
</comment>
<dbReference type="GeneID" id="28938341"/>
<dbReference type="OrthoDB" id="660555at2759"/>
<dbReference type="EMBL" id="LFVZ01000003">
    <property type="protein sequence ID" value="KTW30315.1"/>
    <property type="molecule type" value="Genomic_DNA"/>
</dbReference>
<dbReference type="RefSeq" id="XP_018227106.1">
    <property type="nucleotide sequence ID" value="XM_018372138.1"/>
</dbReference>
<keyword evidence="2" id="KW-1185">Reference proteome</keyword>
<dbReference type="Proteomes" id="UP000054454">
    <property type="component" value="Unassembled WGS sequence"/>
</dbReference>
<accession>A0A0W4ZPL9</accession>
<proteinExistence type="predicted"/>
<dbReference type="VEuPathDB" id="FungiDB:T552_04087"/>
<dbReference type="AlphaFoldDB" id="A0A0W4ZPL9"/>
<protein>
    <submittedName>
        <fullName evidence="1">Uncharacterized protein</fullName>
    </submittedName>
</protein>
<gene>
    <name evidence="1" type="ORF">T552_04087</name>
</gene>
<name>A0A0W4ZPL9_PNEC8</name>
<reference evidence="2" key="1">
    <citation type="journal article" date="2016" name="Nat. Commun.">
        <title>Genome analysis of three Pneumocystis species reveals adaptation mechanisms to life exclusively in mammalian hosts.</title>
        <authorList>
            <person name="Ma L."/>
            <person name="Chen Z."/>
            <person name="Huang D.W."/>
            <person name="Kutty G."/>
            <person name="Ishihara M."/>
            <person name="Wang H."/>
            <person name="Abouelleil A."/>
            <person name="Bishop L."/>
            <person name="Davey E."/>
            <person name="Deng R."/>
            <person name="Deng X."/>
            <person name="Fan L."/>
            <person name="Fantoni G."/>
            <person name="Fitzgerald M."/>
            <person name="Gogineni E."/>
            <person name="Goldberg J.M."/>
            <person name="Handley G."/>
            <person name="Hu X."/>
            <person name="Huber C."/>
            <person name="Jiao X."/>
            <person name="Jones K."/>
            <person name="Levin J.Z."/>
            <person name="Liu Y."/>
            <person name="Macdonald P."/>
            <person name="Melnikov A."/>
            <person name="Raley C."/>
            <person name="Sassi M."/>
            <person name="Sherman B.T."/>
            <person name="Song X."/>
            <person name="Sykes S."/>
            <person name="Tran B."/>
            <person name="Walsh L."/>
            <person name="Xia Y."/>
            <person name="Yang J."/>
            <person name="Young S."/>
            <person name="Zeng Q."/>
            <person name="Zheng X."/>
            <person name="Stephens R."/>
            <person name="Nusbaum C."/>
            <person name="Birren B.W."/>
            <person name="Azadi P."/>
            <person name="Lempicki R.A."/>
            <person name="Cuomo C.A."/>
            <person name="Kovacs J.A."/>
        </authorList>
    </citation>
    <scope>NUCLEOTIDE SEQUENCE [LARGE SCALE GENOMIC DNA]</scope>
    <source>
        <strain evidence="2">B80</strain>
    </source>
</reference>
<sequence length="117" mass="13656">MKGNFKKVLISFFDFNKVCDILRMHYLLTAYSFLCLFACCLDKEISIVFCNDILIIFNSTYTSIVKTVNVKGLQIIHVLEGHDIQLHFICCDLKEIQHKWIVIVNKIHINSQIVTIY</sequence>
<evidence type="ECO:0000313" key="1">
    <source>
        <dbReference type="EMBL" id="KTW30315.1"/>
    </source>
</evidence>